<dbReference type="InterPro" id="IPR040343">
    <property type="entry name" value="Cet1/Ctl1"/>
</dbReference>
<dbReference type="AlphaFoldDB" id="A0A9P6EAL7"/>
<dbReference type="Gene3D" id="3.20.100.10">
    <property type="entry name" value="mRNA triphosphatase Cet1-like"/>
    <property type="match status" value="1"/>
</dbReference>
<dbReference type="CDD" id="cd07470">
    <property type="entry name" value="CYTH-like_mRNA_RTPase"/>
    <property type="match status" value="1"/>
</dbReference>
<dbReference type="SUPFAM" id="SSF55154">
    <property type="entry name" value="CYTH-like phosphatases"/>
    <property type="match status" value="1"/>
</dbReference>
<dbReference type="InterPro" id="IPR033469">
    <property type="entry name" value="CYTH-like_dom_sf"/>
</dbReference>
<accession>A0A9P6EAL7</accession>
<evidence type="ECO:0000256" key="2">
    <source>
        <dbReference type="ARBA" id="ARBA00004123"/>
    </source>
</evidence>
<gene>
    <name evidence="11" type="ORF">CPB83DRAFT_859447</name>
</gene>
<keyword evidence="5 8" id="KW-0378">Hydrolase</keyword>
<comment type="subunit">
    <text evidence="8">Heterodimer. The mRNA-capping enzyme is composed of two separate chains alpha and beta, respectively a mRNA guanylyltransferase and an mRNA 5'-triphosphate monophosphatase.</text>
</comment>
<proteinExistence type="inferred from homology"/>
<dbReference type="InterPro" id="IPR004206">
    <property type="entry name" value="mRNA_triPase_Cet1"/>
</dbReference>
<dbReference type="GO" id="GO:0140818">
    <property type="term" value="F:mRNA 5'-triphosphate monophosphatase activity"/>
    <property type="evidence" value="ECO:0007669"/>
    <property type="project" value="UniProtKB-EC"/>
</dbReference>
<keyword evidence="12" id="KW-1185">Reference proteome</keyword>
<comment type="function">
    <text evidence="8">First step of mRNA capping. Converts the 5'-triphosphate end of a nascent mRNA chain into a diphosphate end.</text>
</comment>
<evidence type="ECO:0000256" key="6">
    <source>
        <dbReference type="ARBA" id="ARBA00023242"/>
    </source>
</evidence>
<dbReference type="InterPro" id="IPR037009">
    <property type="entry name" value="mRNA_triPase_Cet1_sf"/>
</dbReference>
<evidence type="ECO:0000256" key="5">
    <source>
        <dbReference type="ARBA" id="ARBA00022801"/>
    </source>
</evidence>
<feature type="domain" description="mRNA triphosphatase Cet1-like" evidence="10">
    <location>
        <begin position="72"/>
        <end position="279"/>
    </location>
</feature>
<dbReference type="EMBL" id="MU157883">
    <property type="protein sequence ID" value="KAF9525540.1"/>
    <property type="molecule type" value="Genomic_DNA"/>
</dbReference>
<dbReference type="EC" id="3.6.1.74" evidence="8"/>
<feature type="compositionally biased region" description="Polar residues" evidence="9">
    <location>
        <begin position="42"/>
        <end position="51"/>
    </location>
</feature>
<comment type="subcellular location">
    <subcellularLocation>
        <location evidence="2 8">Nucleus</location>
    </subcellularLocation>
</comment>
<dbReference type="PANTHER" id="PTHR28118:SF1">
    <property type="entry name" value="POLYNUCLEOTIDE 5'-TRIPHOSPHATASE CTL1-RELATED"/>
    <property type="match status" value="1"/>
</dbReference>
<dbReference type="Pfam" id="PF02940">
    <property type="entry name" value="mRNA_triPase"/>
    <property type="match status" value="1"/>
</dbReference>
<keyword evidence="6 8" id="KW-0539">Nucleus</keyword>
<keyword evidence="8" id="KW-0506">mRNA capping</keyword>
<feature type="region of interest" description="Disordered" evidence="9">
    <location>
        <begin position="1"/>
        <end position="57"/>
    </location>
</feature>
<dbReference type="Proteomes" id="UP000807306">
    <property type="component" value="Unassembled WGS sequence"/>
</dbReference>
<evidence type="ECO:0000256" key="1">
    <source>
        <dbReference type="ARBA" id="ARBA00001946"/>
    </source>
</evidence>
<organism evidence="11 12">
    <name type="scientific">Crepidotus variabilis</name>
    <dbReference type="NCBI Taxonomy" id="179855"/>
    <lineage>
        <taxon>Eukaryota</taxon>
        <taxon>Fungi</taxon>
        <taxon>Dikarya</taxon>
        <taxon>Basidiomycota</taxon>
        <taxon>Agaricomycotina</taxon>
        <taxon>Agaricomycetes</taxon>
        <taxon>Agaricomycetidae</taxon>
        <taxon>Agaricales</taxon>
        <taxon>Agaricineae</taxon>
        <taxon>Crepidotaceae</taxon>
        <taxon>Crepidotus</taxon>
    </lineage>
</organism>
<evidence type="ECO:0000313" key="11">
    <source>
        <dbReference type="EMBL" id="KAF9525540.1"/>
    </source>
</evidence>
<sequence>MVVKSKRCDPATVSISPNHHASFSRPPRSDLSSIMKRVRRASSPSNERPNGSASPSSLPALSLSILGVEPLDEFIKEVADFVHHMIMTRGQEIPNAKVEVEAKIGVLRERSSGQRLSLPVLVETILAPGFSEVRFESNMSVHQHRHFNTLLNNLKTNPPLSHSPIDYSHLYLVDTFYPSENSEKVRVTRDEKTGTVLETMRKVRLGDLNIYSPKREADWRISVNLEIPTPHPLGATSHSRRKDRLSYSHEEFKIDLTQVTSTMSANAPPQILHELEIEIARPDLLMATALKRNEASASEHERSAFDELIRAFVNNARILVRNANDGWQ</sequence>
<comment type="cofactor">
    <cofactor evidence="1 8">
        <name>Mg(2+)</name>
        <dbReference type="ChEBI" id="CHEBI:18420"/>
    </cofactor>
</comment>
<name>A0A9P6EAL7_9AGAR</name>
<evidence type="ECO:0000313" key="12">
    <source>
        <dbReference type="Proteomes" id="UP000807306"/>
    </source>
</evidence>
<comment type="similarity">
    <text evidence="3 8">Belongs to the fungal TPase family.</text>
</comment>
<dbReference type="GO" id="GO:0031533">
    <property type="term" value="C:mRNA capping enzyme complex"/>
    <property type="evidence" value="ECO:0007669"/>
    <property type="project" value="UniProtKB-UniRule"/>
</dbReference>
<keyword evidence="4 8" id="KW-0507">mRNA processing</keyword>
<comment type="catalytic activity">
    <reaction evidence="7">
        <text>a 5'-end triphospho-ribonucleoside in mRNA + H2O = a 5'-end diphospho-ribonucleoside in mRNA + phosphate + H(+)</text>
        <dbReference type="Rhea" id="RHEA:67004"/>
        <dbReference type="Rhea" id="RHEA-COMP:17164"/>
        <dbReference type="Rhea" id="RHEA-COMP:17165"/>
        <dbReference type="ChEBI" id="CHEBI:15377"/>
        <dbReference type="ChEBI" id="CHEBI:15378"/>
        <dbReference type="ChEBI" id="CHEBI:43474"/>
        <dbReference type="ChEBI" id="CHEBI:167616"/>
        <dbReference type="ChEBI" id="CHEBI:167618"/>
        <dbReference type="EC" id="3.6.1.74"/>
    </reaction>
    <physiologicalReaction direction="left-to-right" evidence="7">
        <dbReference type="Rhea" id="RHEA:67005"/>
    </physiologicalReaction>
</comment>
<reference evidence="11" key="1">
    <citation type="submission" date="2020-11" db="EMBL/GenBank/DDBJ databases">
        <authorList>
            <consortium name="DOE Joint Genome Institute"/>
            <person name="Ahrendt S."/>
            <person name="Riley R."/>
            <person name="Andreopoulos W."/>
            <person name="Labutti K."/>
            <person name="Pangilinan J."/>
            <person name="Ruiz-Duenas F.J."/>
            <person name="Barrasa J.M."/>
            <person name="Sanchez-Garcia M."/>
            <person name="Camarero S."/>
            <person name="Miyauchi S."/>
            <person name="Serrano A."/>
            <person name="Linde D."/>
            <person name="Babiker R."/>
            <person name="Drula E."/>
            <person name="Ayuso-Fernandez I."/>
            <person name="Pacheco R."/>
            <person name="Padilla G."/>
            <person name="Ferreira P."/>
            <person name="Barriuso J."/>
            <person name="Kellner H."/>
            <person name="Castanera R."/>
            <person name="Alfaro M."/>
            <person name="Ramirez L."/>
            <person name="Pisabarro A.G."/>
            <person name="Kuo A."/>
            <person name="Tritt A."/>
            <person name="Lipzen A."/>
            <person name="He G."/>
            <person name="Yan M."/>
            <person name="Ng V."/>
            <person name="Cullen D."/>
            <person name="Martin F."/>
            <person name="Rosso M.-N."/>
            <person name="Henrissat B."/>
            <person name="Hibbett D."/>
            <person name="Martinez A.T."/>
            <person name="Grigoriev I.V."/>
        </authorList>
    </citation>
    <scope>NUCLEOTIDE SEQUENCE</scope>
    <source>
        <strain evidence="11">CBS 506.95</strain>
    </source>
</reference>
<dbReference type="OrthoDB" id="272147at2759"/>
<evidence type="ECO:0000256" key="8">
    <source>
        <dbReference type="RuleBase" id="RU367053"/>
    </source>
</evidence>
<dbReference type="GO" id="GO:0004651">
    <property type="term" value="F:polynucleotide 5'-phosphatase activity"/>
    <property type="evidence" value="ECO:0007669"/>
    <property type="project" value="UniProtKB-UniRule"/>
</dbReference>
<evidence type="ECO:0000256" key="7">
    <source>
        <dbReference type="ARBA" id="ARBA00047740"/>
    </source>
</evidence>
<evidence type="ECO:0000259" key="10">
    <source>
        <dbReference type="Pfam" id="PF02940"/>
    </source>
</evidence>
<dbReference type="PANTHER" id="PTHR28118">
    <property type="entry name" value="POLYNUCLEOTIDE 5'-TRIPHOSPHATASE-RELATED"/>
    <property type="match status" value="1"/>
</dbReference>
<evidence type="ECO:0000256" key="3">
    <source>
        <dbReference type="ARBA" id="ARBA00006345"/>
    </source>
</evidence>
<evidence type="ECO:0000256" key="4">
    <source>
        <dbReference type="ARBA" id="ARBA00022664"/>
    </source>
</evidence>
<dbReference type="GO" id="GO:0006370">
    <property type="term" value="P:7-methylguanosine mRNA capping"/>
    <property type="evidence" value="ECO:0007669"/>
    <property type="project" value="UniProtKB-UniRule"/>
</dbReference>
<comment type="caution">
    <text evidence="11">The sequence shown here is derived from an EMBL/GenBank/DDBJ whole genome shotgun (WGS) entry which is preliminary data.</text>
</comment>
<protein>
    <recommendedName>
        <fullName evidence="8">mRNA-capping enzyme subunit beta</fullName>
        <ecNumber evidence="8">3.6.1.74</ecNumber>
    </recommendedName>
    <alternativeName>
        <fullName evidence="8">mRNA 5'-phosphatase</fullName>
    </alternativeName>
    <alternativeName>
        <fullName evidence="8">mRNA 5'-triphosphate monophosphatase</fullName>
    </alternativeName>
</protein>
<evidence type="ECO:0000256" key="9">
    <source>
        <dbReference type="SAM" id="MobiDB-lite"/>
    </source>
</evidence>